<evidence type="ECO:0000313" key="2">
    <source>
        <dbReference type="Proteomes" id="UP001311232"/>
    </source>
</evidence>
<keyword evidence="2" id="KW-1185">Reference proteome</keyword>
<proteinExistence type="predicted"/>
<gene>
    <name evidence="1" type="ORF">CRENBAI_023356</name>
</gene>
<dbReference type="AlphaFoldDB" id="A0AAV9S9D7"/>
<evidence type="ECO:0000313" key="1">
    <source>
        <dbReference type="EMBL" id="KAK5618023.1"/>
    </source>
</evidence>
<dbReference type="EMBL" id="JAHHUM010000646">
    <property type="protein sequence ID" value="KAK5618023.1"/>
    <property type="molecule type" value="Genomic_DNA"/>
</dbReference>
<organism evidence="1 2">
    <name type="scientific">Crenichthys baileyi</name>
    <name type="common">White River springfish</name>
    <dbReference type="NCBI Taxonomy" id="28760"/>
    <lineage>
        <taxon>Eukaryota</taxon>
        <taxon>Metazoa</taxon>
        <taxon>Chordata</taxon>
        <taxon>Craniata</taxon>
        <taxon>Vertebrata</taxon>
        <taxon>Euteleostomi</taxon>
        <taxon>Actinopterygii</taxon>
        <taxon>Neopterygii</taxon>
        <taxon>Teleostei</taxon>
        <taxon>Neoteleostei</taxon>
        <taxon>Acanthomorphata</taxon>
        <taxon>Ovalentaria</taxon>
        <taxon>Atherinomorphae</taxon>
        <taxon>Cyprinodontiformes</taxon>
        <taxon>Goodeidae</taxon>
        <taxon>Crenichthys</taxon>
    </lineage>
</organism>
<name>A0AAV9S9D7_9TELE</name>
<dbReference type="Proteomes" id="UP001311232">
    <property type="component" value="Unassembled WGS sequence"/>
</dbReference>
<accession>A0AAV9S9D7</accession>
<reference evidence="1 2" key="1">
    <citation type="submission" date="2021-06" db="EMBL/GenBank/DDBJ databases">
        <authorList>
            <person name="Palmer J.M."/>
        </authorList>
    </citation>
    <scope>NUCLEOTIDE SEQUENCE [LARGE SCALE GENOMIC DNA]</scope>
    <source>
        <strain evidence="1 2">MEX-2019</strain>
        <tissue evidence="1">Muscle</tissue>
    </source>
</reference>
<protein>
    <submittedName>
        <fullName evidence="1">Uncharacterized protein</fullName>
    </submittedName>
</protein>
<sequence>MSCSLTLCKRCCSSKPPDVAQNLPYLLRLPSNMFMLLVLYAASSLICEFKLFQPHHNSLRHRFFCSSRCGNKHLCDCLCKEVSLYKVQTLQQPYSTQMSLFMLPLSNGTY</sequence>
<comment type="caution">
    <text evidence="1">The sequence shown here is derived from an EMBL/GenBank/DDBJ whole genome shotgun (WGS) entry which is preliminary data.</text>
</comment>